<keyword evidence="2" id="KW-0560">Oxidoreductase</keyword>
<dbReference type="CDD" id="cd05233">
    <property type="entry name" value="SDR_c"/>
    <property type="match status" value="1"/>
</dbReference>
<sequence>MKLSQKVAIVTGATQGIGLACAQRLITEGAKVMLVDIKPEGAQAAEALGDQARFFTADVSQKADVDALVAETLAVFGRIDILINNAGVTHKALFLDVSEDDFDRVMRINLKSMFLCGQAVARVMAKQQSGCIINMSSVNSELAIPDQVPYVVSKGAINQLTKVMSLNLAPYKVRVNGIGPGTILTELAKKAVLGSPEARHTILSRTPLGRCGEPEEVAAIAAFLASDDASYMTGQTLFVDGGRMALNYTVPVQE</sequence>
<dbReference type="InterPro" id="IPR020904">
    <property type="entry name" value="Sc_DH/Rdtase_CS"/>
</dbReference>
<dbReference type="OrthoDB" id="6823797at2"/>
<dbReference type="RefSeq" id="WP_093555424.1">
    <property type="nucleotide sequence ID" value="NZ_FPBO01000007.1"/>
</dbReference>
<accession>A0A1I7I9D4</accession>
<dbReference type="FunFam" id="3.40.50.720:FF:000084">
    <property type="entry name" value="Short-chain dehydrogenase reductase"/>
    <property type="match status" value="1"/>
</dbReference>
<gene>
    <name evidence="4" type="ORF">SAMN05216552_1007208</name>
</gene>
<dbReference type="SUPFAM" id="SSF51735">
    <property type="entry name" value="NAD(P)-binding Rossmann-fold domains"/>
    <property type="match status" value="1"/>
</dbReference>
<dbReference type="Pfam" id="PF13561">
    <property type="entry name" value="adh_short_C2"/>
    <property type="match status" value="1"/>
</dbReference>
<dbReference type="Proteomes" id="UP000199391">
    <property type="component" value="Unassembled WGS sequence"/>
</dbReference>
<dbReference type="InterPro" id="IPR036291">
    <property type="entry name" value="NAD(P)-bd_dom_sf"/>
</dbReference>
<evidence type="ECO:0000313" key="4">
    <source>
        <dbReference type="EMBL" id="SFU69583.1"/>
    </source>
</evidence>
<dbReference type="STRING" id="1035707.SAMN05216552_1007208"/>
<evidence type="ECO:0000259" key="3">
    <source>
        <dbReference type="SMART" id="SM00822"/>
    </source>
</evidence>
<dbReference type="PROSITE" id="PS00061">
    <property type="entry name" value="ADH_SHORT"/>
    <property type="match status" value="1"/>
</dbReference>
<dbReference type="PRINTS" id="PR00081">
    <property type="entry name" value="GDHRDH"/>
</dbReference>
<comment type="similarity">
    <text evidence="1">Belongs to the short-chain dehydrogenases/reductases (SDR) family.</text>
</comment>
<evidence type="ECO:0000313" key="5">
    <source>
        <dbReference type="Proteomes" id="UP000199391"/>
    </source>
</evidence>
<keyword evidence="5" id="KW-1185">Reference proteome</keyword>
<evidence type="ECO:0000256" key="1">
    <source>
        <dbReference type="ARBA" id="ARBA00006484"/>
    </source>
</evidence>
<dbReference type="PANTHER" id="PTHR43639">
    <property type="entry name" value="OXIDOREDUCTASE, SHORT-CHAIN DEHYDROGENASE/REDUCTASE FAMILY (AFU_ORTHOLOGUE AFUA_5G02870)"/>
    <property type="match status" value="1"/>
</dbReference>
<organism evidence="4 5">
    <name type="scientific">Pseudoduganella namucuonensis</name>
    <dbReference type="NCBI Taxonomy" id="1035707"/>
    <lineage>
        <taxon>Bacteria</taxon>
        <taxon>Pseudomonadati</taxon>
        <taxon>Pseudomonadota</taxon>
        <taxon>Betaproteobacteria</taxon>
        <taxon>Burkholderiales</taxon>
        <taxon>Oxalobacteraceae</taxon>
        <taxon>Telluria group</taxon>
        <taxon>Pseudoduganella</taxon>
    </lineage>
</organism>
<dbReference type="SMART" id="SM00822">
    <property type="entry name" value="PKS_KR"/>
    <property type="match status" value="1"/>
</dbReference>
<dbReference type="PROSITE" id="PS51257">
    <property type="entry name" value="PROKAR_LIPOPROTEIN"/>
    <property type="match status" value="1"/>
</dbReference>
<proteinExistence type="inferred from homology"/>
<dbReference type="Gene3D" id="3.40.50.720">
    <property type="entry name" value="NAD(P)-binding Rossmann-like Domain"/>
    <property type="match status" value="1"/>
</dbReference>
<dbReference type="InterPro" id="IPR002347">
    <property type="entry name" value="SDR_fam"/>
</dbReference>
<dbReference type="PRINTS" id="PR00080">
    <property type="entry name" value="SDRFAMILY"/>
</dbReference>
<evidence type="ECO:0000256" key="2">
    <source>
        <dbReference type="ARBA" id="ARBA00023002"/>
    </source>
</evidence>
<name>A0A1I7I9D4_9BURK</name>
<reference evidence="5" key="1">
    <citation type="submission" date="2016-10" db="EMBL/GenBank/DDBJ databases">
        <authorList>
            <person name="Varghese N."/>
            <person name="Submissions S."/>
        </authorList>
    </citation>
    <scope>NUCLEOTIDE SEQUENCE [LARGE SCALE GENOMIC DNA]</scope>
    <source>
        <strain evidence="5">CGMCC 1.11014</strain>
    </source>
</reference>
<protein>
    <submittedName>
        <fullName evidence="4">NAD(P)-dependent dehydrogenase, short-chain alcohol dehydrogenase family</fullName>
    </submittedName>
</protein>
<dbReference type="NCBIfam" id="NF005559">
    <property type="entry name" value="PRK07231.1"/>
    <property type="match status" value="1"/>
</dbReference>
<dbReference type="GO" id="GO:0016491">
    <property type="term" value="F:oxidoreductase activity"/>
    <property type="evidence" value="ECO:0007669"/>
    <property type="project" value="UniProtKB-KW"/>
</dbReference>
<feature type="domain" description="Ketoreductase" evidence="3">
    <location>
        <begin position="6"/>
        <end position="181"/>
    </location>
</feature>
<dbReference type="AlphaFoldDB" id="A0A1I7I9D4"/>
<dbReference type="InterPro" id="IPR057326">
    <property type="entry name" value="KR_dom"/>
</dbReference>
<dbReference type="EMBL" id="FPBO01000007">
    <property type="protein sequence ID" value="SFU69583.1"/>
    <property type="molecule type" value="Genomic_DNA"/>
</dbReference>
<dbReference type="PANTHER" id="PTHR43639:SF1">
    <property type="entry name" value="SHORT-CHAIN DEHYDROGENASE_REDUCTASE FAMILY PROTEIN"/>
    <property type="match status" value="1"/>
</dbReference>